<dbReference type="GO" id="GO:0005975">
    <property type="term" value="P:carbohydrate metabolic process"/>
    <property type="evidence" value="ECO:0007669"/>
    <property type="project" value="InterPro"/>
</dbReference>
<reference evidence="6 7" key="1">
    <citation type="journal article" date="2016" name="Nat. Commun.">
        <title>Thousands of microbial genomes shed light on interconnected biogeochemical processes in an aquifer system.</title>
        <authorList>
            <person name="Anantharaman K."/>
            <person name="Brown C.T."/>
            <person name="Hug L.A."/>
            <person name="Sharon I."/>
            <person name="Castelle C.J."/>
            <person name="Probst A.J."/>
            <person name="Thomas B.C."/>
            <person name="Singh A."/>
            <person name="Wilkins M.J."/>
            <person name="Karaoz U."/>
            <person name="Brodie E.L."/>
            <person name="Williams K.H."/>
            <person name="Hubbard S.S."/>
            <person name="Banfield J.F."/>
        </authorList>
    </citation>
    <scope>NUCLEOTIDE SEQUENCE [LARGE SCALE GENOMIC DNA]</scope>
</reference>
<evidence type="ECO:0000256" key="5">
    <source>
        <dbReference type="ARBA" id="ARBA00023277"/>
    </source>
</evidence>
<comment type="caution">
    <text evidence="6">The sequence shown here is derived from an EMBL/GenBank/DDBJ whole genome shotgun (WGS) entry which is preliminary data.</text>
</comment>
<evidence type="ECO:0008006" key="8">
    <source>
        <dbReference type="Google" id="ProtNLM"/>
    </source>
</evidence>
<keyword evidence="2" id="KW-0479">Metal-binding</keyword>
<dbReference type="SUPFAM" id="SSF88713">
    <property type="entry name" value="Glycoside hydrolase/deacetylase"/>
    <property type="match status" value="1"/>
</dbReference>
<dbReference type="PANTHER" id="PTHR31609">
    <property type="entry name" value="YDJC DEACETYLASE FAMILY MEMBER"/>
    <property type="match status" value="1"/>
</dbReference>
<dbReference type="GO" id="GO:0016787">
    <property type="term" value="F:hydrolase activity"/>
    <property type="evidence" value="ECO:0007669"/>
    <property type="project" value="UniProtKB-KW"/>
</dbReference>
<evidence type="ECO:0000256" key="2">
    <source>
        <dbReference type="ARBA" id="ARBA00022723"/>
    </source>
</evidence>
<gene>
    <name evidence="6" type="ORF">A2786_05470</name>
</gene>
<dbReference type="Pfam" id="PF04794">
    <property type="entry name" value="YdjC"/>
    <property type="match status" value="1"/>
</dbReference>
<evidence type="ECO:0000313" key="7">
    <source>
        <dbReference type="Proteomes" id="UP000179233"/>
    </source>
</evidence>
<comment type="cofactor">
    <cofactor evidence="1">
        <name>Mg(2+)</name>
        <dbReference type="ChEBI" id="CHEBI:18420"/>
    </cofactor>
</comment>
<evidence type="ECO:0000256" key="3">
    <source>
        <dbReference type="ARBA" id="ARBA00022801"/>
    </source>
</evidence>
<dbReference type="PANTHER" id="PTHR31609:SF1">
    <property type="entry name" value="CARBOHYDRATE DEACETYLASE"/>
    <property type="match status" value="1"/>
</dbReference>
<dbReference type="EMBL" id="MHCJ01000003">
    <property type="protein sequence ID" value="OGY18910.1"/>
    <property type="molecule type" value="Genomic_DNA"/>
</dbReference>
<accession>A0A1G1VU75</accession>
<evidence type="ECO:0000256" key="1">
    <source>
        <dbReference type="ARBA" id="ARBA00001946"/>
    </source>
</evidence>
<dbReference type="GO" id="GO:0019213">
    <property type="term" value="F:deacetylase activity"/>
    <property type="evidence" value="ECO:0007669"/>
    <property type="project" value="TreeGrafter"/>
</dbReference>
<sequence>MADLRFHADDLGYTASSVAAAEELISSGSLTGVSLLVNLPGFRRAVLLLHSHPVPTALHVNLVEGVPVSPRGDIPSLVNGRGRFFPLPVFLLRLLLGLVDKKEVELEVAAQLSKARQERIAIVGLDSHRHTHMFSPIAEVFDHFSHTQHFSYIRSYGNFKTFTTLGFSKRLFVRFISLITSLVSFHRLQLPPSWTENPSEPHFVFLSWESLSFKHLKRNKKLLVVVHPSLSFDHPLR</sequence>
<dbReference type="InterPro" id="IPR006879">
    <property type="entry name" value="YdjC-like"/>
</dbReference>
<protein>
    <recommendedName>
        <fullName evidence="8">ChbG/HpnK family deacetylase</fullName>
    </recommendedName>
</protein>
<evidence type="ECO:0000313" key="6">
    <source>
        <dbReference type="EMBL" id="OGY18910.1"/>
    </source>
</evidence>
<dbReference type="Proteomes" id="UP000179233">
    <property type="component" value="Unassembled WGS sequence"/>
</dbReference>
<keyword evidence="4" id="KW-0460">Magnesium</keyword>
<organism evidence="6 7">
    <name type="scientific">Candidatus Chisholmbacteria bacterium RIFCSPHIGHO2_01_FULL_52_32</name>
    <dbReference type="NCBI Taxonomy" id="1797591"/>
    <lineage>
        <taxon>Bacteria</taxon>
        <taxon>Candidatus Chisholmiibacteriota</taxon>
    </lineage>
</organism>
<dbReference type="Gene3D" id="3.20.20.370">
    <property type="entry name" value="Glycoside hydrolase/deacetylase"/>
    <property type="match status" value="1"/>
</dbReference>
<evidence type="ECO:0000256" key="4">
    <source>
        <dbReference type="ARBA" id="ARBA00022842"/>
    </source>
</evidence>
<keyword evidence="5" id="KW-0119">Carbohydrate metabolism</keyword>
<dbReference type="AlphaFoldDB" id="A0A1G1VU75"/>
<name>A0A1G1VU75_9BACT</name>
<dbReference type="GO" id="GO:0046872">
    <property type="term" value="F:metal ion binding"/>
    <property type="evidence" value="ECO:0007669"/>
    <property type="project" value="UniProtKB-KW"/>
</dbReference>
<dbReference type="InterPro" id="IPR011330">
    <property type="entry name" value="Glyco_hydro/deAcase_b/a-brl"/>
</dbReference>
<proteinExistence type="predicted"/>
<keyword evidence="3" id="KW-0378">Hydrolase</keyword>